<dbReference type="GO" id="GO:0004673">
    <property type="term" value="F:protein histidine kinase activity"/>
    <property type="evidence" value="ECO:0007669"/>
    <property type="project" value="UniProtKB-EC"/>
</dbReference>
<name>A0ABD5DZ82_ACIBA</name>
<dbReference type="PANTHER" id="PTHR43047:SF72">
    <property type="entry name" value="OSMOSENSING HISTIDINE PROTEIN KINASE SLN1"/>
    <property type="match status" value="1"/>
</dbReference>
<dbReference type="PANTHER" id="PTHR43047">
    <property type="entry name" value="TWO-COMPONENT HISTIDINE PROTEIN KINASE"/>
    <property type="match status" value="1"/>
</dbReference>
<accession>A0ABD5DZ82</accession>
<evidence type="ECO:0000259" key="5">
    <source>
        <dbReference type="PROSITE" id="PS50109"/>
    </source>
</evidence>
<dbReference type="PRINTS" id="PR00344">
    <property type="entry name" value="BCTRLSENSOR"/>
</dbReference>
<evidence type="ECO:0000313" key="6">
    <source>
        <dbReference type="EMBL" id="MDR8434656.1"/>
    </source>
</evidence>
<dbReference type="InterPro" id="IPR005467">
    <property type="entry name" value="His_kinase_dom"/>
</dbReference>
<evidence type="ECO:0000256" key="3">
    <source>
        <dbReference type="ARBA" id="ARBA00022679"/>
    </source>
</evidence>
<feature type="non-terminal residue" evidence="6">
    <location>
        <position position="1"/>
    </location>
</feature>
<organism evidence="6">
    <name type="scientific">Acinetobacter baumannii</name>
    <dbReference type="NCBI Taxonomy" id="470"/>
    <lineage>
        <taxon>Bacteria</taxon>
        <taxon>Pseudomonadati</taxon>
        <taxon>Pseudomonadota</taxon>
        <taxon>Gammaproteobacteria</taxon>
        <taxon>Moraxellales</taxon>
        <taxon>Moraxellaceae</taxon>
        <taxon>Acinetobacter</taxon>
        <taxon>Acinetobacter calcoaceticus/baumannii complex</taxon>
    </lineage>
</organism>
<proteinExistence type="predicted"/>
<dbReference type="SUPFAM" id="SSF55874">
    <property type="entry name" value="ATPase domain of HSP90 chaperone/DNA topoisomerase II/histidine kinase"/>
    <property type="match status" value="1"/>
</dbReference>
<dbReference type="InterPro" id="IPR036890">
    <property type="entry name" value="HATPase_C_sf"/>
</dbReference>
<feature type="domain" description="Histidine kinase" evidence="5">
    <location>
        <begin position="1"/>
        <end position="54"/>
    </location>
</feature>
<evidence type="ECO:0000256" key="1">
    <source>
        <dbReference type="ARBA" id="ARBA00000085"/>
    </source>
</evidence>
<keyword evidence="4" id="KW-0418">Kinase</keyword>
<comment type="catalytic activity">
    <reaction evidence="1">
        <text>ATP + protein L-histidine = ADP + protein N-phospho-L-histidine.</text>
        <dbReference type="EC" id="2.7.13.3"/>
    </reaction>
</comment>
<keyword evidence="3" id="KW-0808">Transferase</keyword>
<dbReference type="AlphaFoldDB" id="A0ABD5DZ82"/>
<dbReference type="Gene3D" id="3.30.565.10">
    <property type="entry name" value="Histidine kinase-like ATPase, C-terminal domain"/>
    <property type="match status" value="1"/>
</dbReference>
<feature type="non-terminal residue" evidence="6">
    <location>
        <position position="78"/>
    </location>
</feature>
<dbReference type="PROSITE" id="PS50109">
    <property type="entry name" value="HIS_KIN"/>
    <property type="match status" value="1"/>
</dbReference>
<comment type="caution">
    <text evidence="6">The sequence shown here is derived from an EMBL/GenBank/DDBJ whole genome shotgun (WGS) entry which is preliminary data.</text>
</comment>
<dbReference type="EMBL" id="VMAF01001664">
    <property type="protein sequence ID" value="MDR8434656.1"/>
    <property type="molecule type" value="Genomic_DNA"/>
</dbReference>
<dbReference type="InterPro" id="IPR004358">
    <property type="entry name" value="Sig_transdc_His_kin-like_C"/>
</dbReference>
<reference evidence="6" key="1">
    <citation type="submission" date="2019-07" db="EMBL/GenBank/DDBJ databases">
        <title>Biological characteristics of mucoid Acinetobacter baumannii from a general hospital in China.</title>
        <authorList>
            <person name="Hua X."/>
            <person name="Yu Y."/>
        </authorList>
    </citation>
    <scope>NUCLEOTIDE SEQUENCE</scope>
    <source>
        <strain evidence="6">N8</strain>
    </source>
</reference>
<gene>
    <name evidence="6" type="ORF">FPK63_26845</name>
</gene>
<dbReference type="InterPro" id="IPR003594">
    <property type="entry name" value="HATPase_dom"/>
</dbReference>
<evidence type="ECO:0000256" key="4">
    <source>
        <dbReference type="ARBA" id="ARBA00022777"/>
    </source>
</evidence>
<dbReference type="Pfam" id="PF02518">
    <property type="entry name" value="HATPase_c"/>
    <property type="match status" value="1"/>
</dbReference>
<protein>
    <recommendedName>
        <fullName evidence="2">histidine kinase</fullName>
        <ecNumber evidence="2">2.7.13.3</ecNumber>
    </recommendedName>
</protein>
<dbReference type="EC" id="2.7.13.3" evidence="2"/>
<sequence length="78" mass="8294">FHRYAQARQGRQQTGSGLGLVICKELVALMQGRLEMVSRPGVGTTFTITLPVKASRCAIHAPQASPARPQALPGLAIL</sequence>
<evidence type="ECO:0000256" key="2">
    <source>
        <dbReference type="ARBA" id="ARBA00012438"/>
    </source>
</evidence>